<evidence type="ECO:0000313" key="2">
    <source>
        <dbReference type="Proteomes" id="UP001187192"/>
    </source>
</evidence>
<dbReference type="AlphaFoldDB" id="A0AA88A7Y5"/>
<comment type="caution">
    <text evidence="1">The sequence shown here is derived from an EMBL/GenBank/DDBJ whole genome shotgun (WGS) entry which is preliminary data.</text>
</comment>
<sequence>MRLPQLSTKTVVEAWSFHDGLWRPSWKLRASTMVFKDRRESTVLPRQSQKTVVEARSFHNSF</sequence>
<accession>A0AA88A7Y5</accession>
<evidence type="ECO:0000313" key="1">
    <source>
        <dbReference type="EMBL" id="GMN47390.1"/>
    </source>
</evidence>
<dbReference type="Proteomes" id="UP001187192">
    <property type="component" value="Unassembled WGS sequence"/>
</dbReference>
<name>A0AA88A7Y5_FICCA</name>
<reference evidence="1" key="1">
    <citation type="submission" date="2023-07" db="EMBL/GenBank/DDBJ databases">
        <title>draft genome sequence of fig (Ficus carica).</title>
        <authorList>
            <person name="Takahashi T."/>
            <person name="Nishimura K."/>
        </authorList>
    </citation>
    <scope>NUCLEOTIDE SEQUENCE</scope>
</reference>
<protein>
    <submittedName>
        <fullName evidence="1">Uncharacterized protein</fullName>
    </submittedName>
</protein>
<dbReference type="EMBL" id="BTGU01000025">
    <property type="protein sequence ID" value="GMN47390.1"/>
    <property type="molecule type" value="Genomic_DNA"/>
</dbReference>
<proteinExistence type="predicted"/>
<organism evidence="1 2">
    <name type="scientific">Ficus carica</name>
    <name type="common">Common fig</name>
    <dbReference type="NCBI Taxonomy" id="3494"/>
    <lineage>
        <taxon>Eukaryota</taxon>
        <taxon>Viridiplantae</taxon>
        <taxon>Streptophyta</taxon>
        <taxon>Embryophyta</taxon>
        <taxon>Tracheophyta</taxon>
        <taxon>Spermatophyta</taxon>
        <taxon>Magnoliopsida</taxon>
        <taxon>eudicotyledons</taxon>
        <taxon>Gunneridae</taxon>
        <taxon>Pentapetalae</taxon>
        <taxon>rosids</taxon>
        <taxon>fabids</taxon>
        <taxon>Rosales</taxon>
        <taxon>Moraceae</taxon>
        <taxon>Ficeae</taxon>
        <taxon>Ficus</taxon>
    </lineage>
</organism>
<keyword evidence="2" id="KW-1185">Reference proteome</keyword>
<gene>
    <name evidence="1" type="ORF">TIFTF001_016580</name>
</gene>